<evidence type="ECO:0000313" key="1">
    <source>
        <dbReference type="EMBL" id="QOR94673.1"/>
    </source>
</evidence>
<dbReference type="Proteomes" id="UP000593766">
    <property type="component" value="Chromosome"/>
</dbReference>
<keyword evidence="2" id="KW-1185">Reference proteome</keyword>
<evidence type="ECO:0000313" key="2">
    <source>
        <dbReference type="Proteomes" id="UP000593766"/>
    </source>
</evidence>
<dbReference type="EMBL" id="CP063144">
    <property type="protein sequence ID" value="QOR94673.1"/>
    <property type="molecule type" value="Genomic_DNA"/>
</dbReference>
<proteinExistence type="predicted"/>
<sequence length="396" mass="44640">MGDASTRQPTLLEALLKPVESKLAEEFKTVLEELASLTHYMNTSRDVLEFTVRLTPSSRDAPQPSLWTSRSPCNMISGRYEPDTREMIIYVDRLLMDQEWFNLENKARMTLWYLLIRHLQHTAPHLTISGLVTESADKPTAWEVEACVLSTMLSNTGYYRLITTGHRIVYTRSFPLLELYTESPLKSERTPLFHRVNQLAGTLSRDIEKLRYFIAGKPVSRKLANDIGLEWTLYVKTLMFCNNAVILENVGGAISLVYSNTTYEYYCNDVEIVLEEPVEVNTALLEEIILHPGGAEPIVEFISGGEAVRVKASVRQGYGDEEPLVFSNLGEALAKISEAKIPVKLPKPVCRNLGMWDRLSYPLPRLIVYGEVYRLASISLLLSPGSCPDYNAEGSP</sequence>
<organism evidence="1 2">
    <name type="scientific">Thermosphaera chiliense</name>
    <dbReference type="NCBI Taxonomy" id="3402707"/>
    <lineage>
        <taxon>Archaea</taxon>
        <taxon>Thermoproteota</taxon>
        <taxon>Thermoprotei</taxon>
        <taxon>Desulfurococcales</taxon>
        <taxon>Desulfurococcaceae</taxon>
        <taxon>Thermosphaera</taxon>
    </lineage>
</organism>
<dbReference type="AlphaFoldDB" id="A0A7M1UT25"/>
<name>A0A7M1UT25_9CREN</name>
<reference evidence="1 2" key="1">
    <citation type="submission" date="2020-10" db="EMBL/GenBank/DDBJ databases">
        <title>Complete genome sequence of Thermosphaera aggregans strain 3507.</title>
        <authorList>
            <person name="Zayulina K.S."/>
            <person name="Elcheninov A.G."/>
            <person name="Toshchakov S.V."/>
            <person name="Kublanov I.V."/>
            <person name="Kochetkova T.V."/>
        </authorList>
    </citation>
    <scope>NUCLEOTIDE SEQUENCE [LARGE SCALE GENOMIC DNA]</scope>
    <source>
        <strain evidence="1 2">3507</strain>
    </source>
</reference>
<dbReference type="KEGG" id="tcs:IMZ38_01685"/>
<gene>
    <name evidence="1" type="ORF">IMZ38_01685</name>
</gene>
<dbReference type="GeneID" id="59454089"/>
<protein>
    <submittedName>
        <fullName evidence="1">Uncharacterized protein</fullName>
    </submittedName>
</protein>
<dbReference type="RefSeq" id="WP_193436470.1">
    <property type="nucleotide sequence ID" value="NZ_CP063144.1"/>
</dbReference>
<accession>A0A7M1UT25</accession>